<feature type="compositionally biased region" description="Basic and acidic residues" evidence="6">
    <location>
        <begin position="904"/>
        <end position="919"/>
    </location>
</feature>
<feature type="coiled-coil region" evidence="5">
    <location>
        <begin position="294"/>
        <end position="474"/>
    </location>
</feature>
<feature type="region of interest" description="Disordered" evidence="6">
    <location>
        <begin position="20"/>
        <end position="52"/>
    </location>
</feature>
<dbReference type="AlphaFoldDB" id="A0AAN8V317"/>
<keyword evidence="8" id="KW-1185">Reference proteome</keyword>
<evidence type="ECO:0000256" key="4">
    <source>
        <dbReference type="ARBA" id="ARBA00024208"/>
    </source>
</evidence>
<comment type="similarity">
    <text evidence="4">Belongs to the CRWN family.</text>
</comment>
<feature type="coiled-coil region" evidence="5">
    <location>
        <begin position="76"/>
        <end position="138"/>
    </location>
</feature>
<name>A0AAN8V317_9MAGN</name>
<evidence type="ECO:0000256" key="3">
    <source>
        <dbReference type="ARBA" id="ARBA00024186"/>
    </source>
</evidence>
<dbReference type="InterPro" id="IPR040418">
    <property type="entry name" value="CRWN"/>
</dbReference>
<dbReference type="EMBL" id="JBAMMX010000019">
    <property type="protein sequence ID" value="KAK6921802.1"/>
    <property type="molecule type" value="Genomic_DNA"/>
</dbReference>
<feature type="coiled-coil region" evidence="5">
    <location>
        <begin position="217"/>
        <end position="251"/>
    </location>
</feature>
<feature type="compositionally biased region" description="Basic and acidic residues" evidence="6">
    <location>
        <begin position="1095"/>
        <end position="1110"/>
    </location>
</feature>
<keyword evidence="2" id="KW-0539">Nucleus</keyword>
<feature type="region of interest" description="Disordered" evidence="6">
    <location>
        <begin position="1174"/>
        <end position="1210"/>
    </location>
</feature>
<comment type="caution">
    <text evidence="7">The sequence shown here is derived from an EMBL/GenBank/DDBJ whole genome shotgun (WGS) entry which is preliminary data.</text>
</comment>
<comment type="subcellular location">
    <subcellularLocation>
        <location evidence="3">Nucleus lamina</location>
    </subcellularLocation>
</comment>
<gene>
    <name evidence="7" type="ORF">RJ641_012309</name>
</gene>
<feature type="compositionally biased region" description="Basic residues" evidence="6">
    <location>
        <begin position="949"/>
        <end position="968"/>
    </location>
</feature>
<dbReference type="PANTHER" id="PTHR31908">
    <property type="entry name" value="PROTEIN CROWDED NUCLEI 4"/>
    <property type="match status" value="1"/>
</dbReference>
<protein>
    <submittedName>
        <fullName evidence="7">Uncharacterized protein</fullName>
    </submittedName>
</protein>
<evidence type="ECO:0000256" key="6">
    <source>
        <dbReference type="SAM" id="MobiDB-lite"/>
    </source>
</evidence>
<organism evidence="7 8">
    <name type="scientific">Dillenia turbinata</name>
    <dbReference type="NCBI Taxonomy" id="194707"/>
    <lineage>
        <taxon>Eukaryota</taxon>
        <taxon>Viridiplantae</taxon>
        <taxon>Streptophyta</taxon>
        <taxon>Embryophyta</taxon>
        <taxon>Tracheophyta</taxon>
        <taxon>Spermatophyta</taxon>
        <taxon>Magnoliopsida</taxon>
        <taxon>eudicotyledons</taxon>
        <taxon>Gunneridae</taxon>
        <taxon>Pentapetalae</taxon>
        <taxon>Dilleniales</taxon>
        <taxon>Dilleniaceae</taxon>
        <taxon>Dillenia</taxon>
    </lineage>
</organism>
<feature type="region of interest" description="Disordered" evidence="6">
    <location>
        <begin position="903"/>
        <end position="1110"/>
    </location>
</feature>
<evidence type="ECO:0000256" key="1">
    <source>
        <dbReference type="ARBA" id="ARBA00023054"/>
    </source>
</evidence>
<reference evidence="7 8" key="1">
    <citation type="submission" date="2023-12" db="EMBL/GenBank/DDBJ databases">
        <title>A high-quality genome assembly for Dillenia turbinata (Dilleniales).</title>
        <authorList>
            <person name="Chanderbali A."/>
        </authorList>
    </citation>
    <scope>NUCLEOTIDE SEQUENCE [LARGE SCALE GENOMIC DNA]</scope>
    <source>
        <strain evidence="7">LSX21</strain>
        <tissue evidence="7">Leaf</tissue>
    </source>
</reference>
<keyword evidence="1 5" id="KW-0175">Coiled coil</keyword>
<accession>A0AAN8V317</accession>
<proteinExistence type="inferred from homology"/>
<dbReference type="Proteomes" id="UP001370490">
    <property type="component" value="Unassembled WGS sequence"/>
</dbReference>
<feature type="coiled-coil region" evidence="5">
    <location>
        <begin position="510"/>
        <end position="589"/>
    </location>
</feature>
<evidence type="ECO:0000256" key="2">
    <source>
        <dbReference type="ARBA" id="ARBA00023242"/>
    </source>
</evidence>
<evidence type="ECO:0000313" key="8">
    <source>
        <dbReference type="Proteomes" id="UP001370490"/>
    </source>
</evidence>
<dbReference type="GO" id="GO:0005652">
    <property type="term" value="C:nuclear lamina"/>
    <property type="evidence" value="ECO:0007669"/>
    <property type="project" value="UniProtKB-SubCell"/>
</dbReference>
<feature type="compositionally biased region" description="Low complexity" evidence="6">
    <location>
        <begin position="26"/>
        <end position="37"/>
    </location>
</feature>
<sequence length="1222" mass="141439">MFTPQRKSYAGVSLTPRNVGERESVAGKGKAVAVVESPSPPPPLGLLSDSGKRVAMESGEMEDWRRFREVGLLDEASMETKDREALLEKVSKLQNELFDYQYNMGLLLIEKKEWTSKYEQLSHALGEAQEILQREQAAHLMGISEIQQREENLKKALALERQCVTDLEKSLREMQTELEEISCKSKAELADAKALKSGIDEKSLLVEEKWYTADAKLAEASRKESEMERRLQELEARESVLRRERLSLNAEREAHKATFFKQREDLQEWEKKLQQREKRLCEGQGTLNDREYNANENERTLKQKERDLEEAQRKIDTAFLSLKQKEDEIQNRLDNLAMKEKKAESLVGNLEMKEKNLLSKEEKLSAKERMEIQKLLDEHQDILGAKKQAFELELEDKRKSLEEKIRMEMVEVEQKEEELKHIEQKLQKQEQALDEKAKRFKEREKDLEVKTKILKEKEKSVKADEKQLELERKKMLADKESNLSLREEIEKIRAEIGQKELLIHEEGEKLKITEEDRSEHERLQLELRQELEKYRLQNEFLLKEGEDLMHQRERFEKEWEALDVKKVSVVEEQRKIEEEKKMMEMLQHTEEEKLKREKLAMQEHLQRELEAVRLEKELFAAKMNHEQKVLSDKARTEHDKMLEEFESHKRELENDMHIRWEERQRQLRERERTFEEEREKELNTINSLREGATREMEELKFERLRKEKDKQDLIEEKKQLEMQQLDMRKVVSQLSALRMKVKERREQFVRERERFLEFVERLKSCHRCGEITRDFVLSELEFPKLEEREGLPLPQVGDVFLSNGAYGDVAASDIRRSPTGIGSATSDSGGRLAWLRKCTAIFNLSPGKMIEHVNAEAPTERSPLSNDRVANENVEVQHKQVNLKNQTLDEDVVEPSFAIANSSFDHRQLPSDDTTKEMDSWNDPSVGDQSKSNIPDFPEDSQQSDLKSGRRKPGKKQQPKRGIRRTRSVKAAVEDAKAILGVTPEEPKMEGDEQPSHSAQVSDGSRIDSVLGRKVVGGHARKRPHAQTSKITEGEREAEDSEGRSDSFTAGGRRKRRQTVDQIQESPGEKRYNLRRPRTAGMVTVTHASTSLSGTEKEAGDGQQVAKEEASDNIAAAQPLGVAIANGNSANLVEVTTPKRVKFSKSTDRIVRFKTTLDISDNHANVDEVGVVELGEDVNGTPDNRKDDESGSILDEDEDSDDDMDHPGEMSIGRKLWTFFTS</sequence>
<feature type="compositionally biased region" description="Basic and acidic residues" evidence="6">
    <location>
        <begin position="985"/>
        <end position="995"/>
    </location>
</feature>
<dbReference type="PANTHER" id="PTHR31908:SF9">
    <property type="entry name" value="PROTEIN CROWDED NUCLEI 3"/>
    <property type="match status" value="1"/>
</dbReference>
<feature type="compositionally biased region" description="Acidic residues" evidence="6">
    <location>
        <begin position="1194"/>
        <end position="1204"/>
    </location>
</feature>
<evidence type="ECO:0000256" key="5">
    <source>
        <dbReference type="SAM" id="Coils"/>
    </source>
</evidence>
<feature type="coiled-coil region" evidence="5">
    <location>
        <begin position="689"/>
        <end position="723"/>
    </location>
</feature>
<evidence type="ECO:0000313" key="7">
    <source>
        <dbReference type="EMBL" id="KAK6921802.1"/>
    </source>
</evidence>
<dbReference type="GO" id="GO:0006997">
    <property type="term" value="P:nucleus organization"/>
    <property type="evidence" value="ECO:0007669"/>
    <property type="project" value="InterPro"/>
</dbReference>